<dbReference type="AlphaFoldDB" id="A0A8K0HVI9"/>
<reference evidence="2" key="2">
    <citation type="submission" date="2019-07" db="EMBL/GenBank/DDBJ databases">
        <authorList>
            <person name="Yang Y."/>
            <person name="Bocs S."/>
            <person name="Baudouin L."/>
        </authorList>
    </citation>
    <scope>NUCLEOTIDE SEQUENCE</scope>
    <source>
        <tissue evidence="2">Spear leaf of Hainan Tall coconut</tissue>
    </source>
</reference>
<sequence>MIMRGLVDLPQFFWGPGPARSSFYQHSLNRAREYFLKVKEFRPNKTIQSKRTLAESKSPDRRLAGTKSTDRIDRKHGLEP</sequence>
<protein>
    <submittedName>
        <fullName evidence="2">Uncharacterized protein</fullName>
    </submittedName>
</protein>
<evidence type="ECO:0000313" key="2">
    <source>
        <dbReference type="EMBL" id="KAG1327391.1"/>
    </source>
</evidence>
<dbReference type="EMBL" id="CM017872">
    <property type="protein sequence ID" value="KAG1327391.1"/>
    <property type="molecule type" value="Genomic_DNA"/>
</dbReference>
<dbReference type="Proteomes" id="UP000797356">
    <property type="component" value="Chromosome 1"/>
</dbReference>
<evidence type="ECO:0000256" key="1">
    <source>
        <dbReference type="SAM" id="MobiDB-lite"/>
    </source>
</evidence>
<name>A0A8K0HVI9_COCNU</name>
<feature type="region of interest" description="Disordered" evidence="1">
    <location>
        <begin position="46"/>
        <end position="80"/>
    </location>
</feature>
<reference evidence="2" key="1">
    <citation type="journal article" date="2017" name="Gigascience">
        <title>The genome draft of coconut (Cocos nucifera).</title>
        <authorList>
            <person name="Xiao Y."/>
            <person name="Xu P."/>
            <person name="Fan H."/>
            <person name="Baudouin L."/>
            <person name="Xia W."/>
            <person name="Bocs S."/>
            <person name="Xu J."/>
            <person name="Li Q."/>
            <person name="Guo A."/>
            <person name="Zhou L."/>
            <person name="Li J."/>
            <person name="Wu Y."/>
            <person name="Ma Z."/>
            <person name="Armero A."/>
            <person name="Issali A.E."/>
            <person name="Liu N."/>
            <person name="Peng M."/>
            <person name="Yang Y."/>
        </authorList>
    </citation>
    <scope>NUCLEOTIDE SEQUENCE</scope>
    <source>
        <tissue evidence="2">Spear leaf of Hainan Tall coconut</tissue>
    </source>
</reference>
<proteinExistence type="predicted"/>
<feature type="compositionally biased region" description="Basic and acidic residues" evidence="1">
    <location>
        <begin position="52"/>
        <end position="80"/>
    </location>
</feature>
<comment type="caution">
    <text evidence="2">The sequence shown here is derived from an EMBL/GenBank/DDBJ whole genome shotgun (WGS) entry which is preliminary data.</text>
</comment>
<evidence type="ECO:0000313" key="3">
    <source>
        <dbReference type="Proteomes" id="UP000797356"/>
    </source>
</evidence>
<organism evidence="2 3">
    <name type="scientific">Cocos nucifera</name>
    <name type="common">Coconut palm</name>
    <dbReference type="NCBI Taxonomy" id="13894"/>
    <lineage>
        <taxon>Eukaryota</taxon>
        <taxon>Viridiplantae</taxon>
        <taxon>Streptophyta</taxon>
        <taxon>Embryophyta</taxon>
        <taxon>Tracheophyta</taxon>
        <taxon>Spermatophyta</taxon>
        <taxon>Magnoliopsida</taxon>
        <taxon>Liliopsida</taxon>
        <taxon>Arecaceae</taxon>
        <taxon>Arecoideae</taxon>
        <taxon>Cocoseae</taxon>
        <taxon>Attaleinae</taxon>
        <taxon>Cocos</taxon>
    </lineage>
</organism>
<gene>
    <name evidence="2" type="ORF">COCNU_01G013250</name>
</gene>
<accession>A0A8K0HVI9</accession>
<keyword evidence="3" id="KW-1185">Reference proteome</keyword>